<accession>A0A3P6TC01</accession>
<dbReference type="EMBL" id="UYRX01000340">
    <property type="protein sequence ID" value="VDK80483.1"/>
    <property type="molecule type" value="Genomic_DNA"/>
</dbReference>
<evidence type="ECO:0000313" key="2">
    <source>
        <dbReference type="Proteomes" id="UP000277928"/>
    </source>
</evidence>
<sequence>MLILFRNLDNLVVATPVATKCTRCVPEPPREPTIHPPRGFISSSLLQVKEKREYSKCTGMLPIDVVFHALFSNV</sequence>
<reference evidence="1 2" key="1">
    <citation type="submission" date="2018-08" db="EMBL/GenBank/DDBJ databases">
        <authorList>
            <person name="Laetsch R D."/>
            <person name="Stevens L."/>
            <person name="Kumar S."/>
            <person name="Blaxter L. M."/>
        </authorList>
    </citation>
    <scope>NUCLEOTIDE SEQUENCE [LARGE SCALE GENOMIC DNA]</scope>
</reference>
<dbReference type="AlphaFoldDB" id="A0A3P6TC01"/>
<proteinExistence type="predicted"/>
<name>A0A3P6TC01_LITSI</name>
<protein>
    <submittedName>
        <fullName evidence="1">Uncharacterized protein</fullName>
    </submittedName>
</protein>
<dbReference type="Proteomes" id="UP000277928">
    <property type="component" value="Unassembled WGS sequence"/>
</dbReference>
<keyword evidence="2" id="KW-1185">Reference proteome</keyword>
<gene>
    <name evidence="1" type="ORF">NLS_LOCUS4928</name>
</gene>
<evidence type="ECO:0000313" key="1">
    <source>
        <dbReference type="EMBL" id="VDK80483.1"/>
    </source>
</evidence>
<organism evidence="1 2">
    <name type="scientific">Litomosoides sigmodontis</name>
    <name type="common">Filarial nematode worm</name>
    <dbReference type="NCBI Taxonomy" id="42156"/>
    <lineage>
        <taxon>Eukaryota</taxon>
        <taxon>Metazoa</taxon>
        <taxon>Ecdysozoa</taxon>
        <taxon>Nematoda</taxon>
        <taxon>Chromadorea</taxon>
        <taxon>Rhabditida</taxon>
        <taxon>Spirurina</taxon>
        <taxon>Spiruromorpha</taxon>
        <taxon>Filarioidea</taxon>
        <taxon>Onchocercidae</taxon>
        <taxon>Litomosoides</taxon>
    </lineage>
</organism>